<organism evidence="2 3">
    <name type="scientific">Bailinhaonella thermotolerans</name>
    <dbReference type="NCBI Taxonomy" id="1070861"/>
    <lineage>
        <taxon>Bacteria</taxon>
        <taxon>Bacillati</taxon>
        <taxon>Actinomycetota</taxon>
        <taxon>Actinomycetes</taxon>
        <taxon>Streptosporangiales</taxon>
        <taxon>Streptosporangiaceae</taxon>
        <taxon>Bailinhaonella</taxon>
    </lineage>
</organism>
<feature type="region of interest" description="Disordered" evidence="1">
    <location>
        <begin position="1"/>
        <end position="30"/>
    </location>
</feature>
<protein>
    <submittedName>
        <fullName evidence="2">Uncharacterized protein</fullName>
    </submittedName>
</protein>
<name>A0A3A4AVC6_9ACTN</name>
<evidence type="ECO:0000256" key="1">
    <source>
        <dbReference type="SAM" id="MobiDB-lite"/>
    </source>
</evidence>
<gene>
    <name evidence="2" type="ORF">D5H75_17685</name>
</gene>
<sequence>MRPRYRPPTPCPRPHPHQPPNPPTHQTFPCRGWGSRGAGFLLGWGLWGGWGCGLWGDLGDGGRERGA</sequence>
<reference evidence="2 3" key="1">
    <citation type="submission" date="2018-09" db="EMBL/GenBank/DDBJ databases">
        <title>YIM 75507 draft genome.</title>
        <authorList>
            <person name="Tang S."/>
            <person name="Feng Y."/>
        </authorList>
    </citation>
    <scope>NUCLEOTIDE SEQUENCE [LARGE SCALE GENOMIC DNA]</scope>
    <source>
        <strain evidence="2 3">YIM 75507</strain>
    </source>
</reference>
<dbReference type="Proteomes" id="UP000265768">
    <property type="component" value="Unassembled WGS sequence"/>
</dbReference>
<dbReference type="EMBL" id="QZEY01000005">
    <property type="protein sequence ID" value="RJL32225.1"/>
    <property type="molecule type" value="Genomic_DNA"/>
</dbReference>
<accession>A0A3A4AVC6</accession>
<evidence type="ECO:0000313" key="2">
    <source>
        <dbReference type="EMBL" id="RJL32225.1"/>
    </source>
</evidence>
<comment type="caution">
    <text evidence="2">The sequence shown here is derived from an EMBL/GenBank/DDBJ whole genome shotgun (WGS) entry which is preliminary data.</text>
</comment>
<dbReference type="AlphaFoldDB" id="A0A3A4AVC6"/>
<feature type="compositionally biased region" description="Pro residues" evidence="1">
    <location>
        <begin position="1"/>
        <end position="23"/>
    </location>
</feature>
<proteinExistence type="predicted"/>
<evidence type="ECO:0000313" key="3">
    <source>
        <dbReference type="Proteomes" id="UP000265768"/>
    </source>
</evidence>
<keyword evidence="3" id="KW-1185">Reference proteome</keyword>